<dbReference type="InterPro" id="IPR019821">
    <property type="entry name" value="Kinesin_motor_CS"/>
</dbReference>
<feature type="compositionally biased region" description="Basic and acidic residues" evidence="8">
    <location>
        <begin position="1469"/>
        <end position="1482"/>
    </location>
</feature>
<evidence type="ECO:0000313" key="10">
    <source>
        <dbReference type="EMBL" id="EJT46858.1"/>
    </source>
</evidence>
<evidence type="ECO:0000256" key="8">
    <source>
        <dbReference type="SAM" id="MobiDB-lite"/>
    </source>
</evidence>
<dbReference type="EMBL" id="ALBS01000274">
    <property type="protein sequence ID" value="EJT46858.1"/>
    <property type="molecule type" value="Genomic_DNA"/>
</dbReference>
<feature type="region of interest" description="Disordered" evidence="8">
    <location>
        <begin position="819"/>
        <end position="966"/>
    </location>
</feature>
<reference evidence="10 11" key="1">
    <citation type="journal article" date="2012" name="Eukaryot. Cell">
        <title>Draft genome sequence of CBS 2479, the standard type strain of Trichosporon asahii.</title>
        <authorList>
            <person name="Yang R.Y."/>
            <person name="Li H.T."/>
            <person name="Zhu H."/>
            <person name="Zhou G.P."/>
            <person name="Wang M."/>
            <person name="Wang L."/>
        </authorList>
    </citation>
    <scope>NUCLEOTIDE SEQUENCE [LARGE SCALE GENOMIC DNA]</scope>
    <source>
        <strain evidence="11">ATCC 90039 / CBS 2479 / JCM 2466 / KCTC 7840 / NCYC 2677 / UAMH 7654</strain>
    </source>
</reference>
<dbReference type="GO" id="GO:0051231">
    <property type="term" value="P:spindle elongation"/>
    <property type="evidence" value="ECO:0007669"/>
    <property type="project" value="TreeGrafter"/>
</dbReference>
<evidence type="ECO:0000256" key="6">
    <source>
        <dbReference type="PROSITE-ProRule" id="PRU00283"/>
    </source>
</evidence>
<accession>J5QDV9</accession>
<dbReference type="GO" id="GO:0003777">
    <property type="term" value="F:microtubule motor activity"/>
    <property type="evidence" value="ECO:0007669"/>
    <property type="project" value="InterPro"/>
</dbReference>
<dbReference type="InterPro" id="IPR036961">
    <property type="entry name" value="Kinesin_motor_dom_sf"/>
</dbReference>
<dbReference type="VEuPathDB" id="FungiDB:A1Q1_04409"/>
<dbReference type="PANTHER" id="PTHR47969:SF15">
    <property type="entry name" value="CHROMOSOME-ASSOCIATED KINESIN KIF4A-RELATED"/>
    <property type="match status" value="1"/>
</dbReference>
<dbReference type="InterPro" id="IPR027417">
    <property type="entry name" value="P-loop_NTPase"/>
</dbReference>
<dbReference type="SMART" id="SM00129">
    <property type="entry name" value="KISc"/>
    <property type="match status" value="1"/>
</dbReference>
<dbReference type="GO" id="GO:0005524">
    <property type="term" value="F:ATP binding"/>
    <property type="evidence" value="ECO:0007669"/>
    <property type="project" value="UniProtKB-KW"/>
</dbReference>
<feature type="coiled-coil region" evidence="7">
    <location>
        <begin position="526"/>
        <end position="553"/>
    </location>
</feature>
<dbReference type="SUPFAM" id="SSF52540">
    <property type="entry name" value="P-loop containing nucleoside triphosphate hydrolases"/>
    <property type="match status" value="1"/>
</dbReference>
<feature type="region of interest" description="Disordered" evidence="8">
    <location>
        <begin position="1113"/>
        <end position="1139"/>
    </location>
</feature>
<comment type="subcellular location">
    <subcellularLocation>
        <location evidence="1">Cytoplasm</location>
    </subcellularLocation>
</comment>
<dbReference type="GO" id="GO:0008017">
    <property type="term" value="F:microtubule binding"/>
    <property type="evidence" value="ECO:0007669"/>
    <property type="project" value="InterPro"/>
</dbReference>
<keyword evidence="4" id="KW-0067">ATP-binding</keyword>
<feature type="coiled-coil region" evidence="7">
    <location>
        <begin position="1315"/>
        <end position="1349"/>
    </location>
</feature>
<evidence type="ECO:0000313" key="11">
    <source>
        <dbReference type="Proteomes" id="UP000002748"/>
    </source>
</evidence>
<feature type="region of interest" description="Disordered" evidence="8">
    <location>
        <begin position="1"/>
        <end position="73"/>
    </location>
</feature>
<dbReference type="HOGENOM" id="CLU_003017_0_0_1"/>
<evidence type="ECO:0000256" key="4">
    <source>
        <dbReference type="ARBA" id="ARBA00022840"/>
    </source>
</evidence>
<dbReference type="GO" id="GO:0005737">
    <property type="term" value="C:cytoplasm"/>
    <property type="evidence" value="ECO:0007669"/>
    <property type="project" value="UniProtKB-SubCell"/>
</dbReference>
<feature type="compositionally biased region" description="Low complexity" evidence="8">
    <location>
        <begin position="1022"/>
        <end position="1034"/>
    </location>
</feature>
<feature type="domain" description="Kinesin motor" evidence="9">
    <location>
        <begin position="71"/>
        <end position="473"/>
    </location>
</feature>
<feature type="compositionally biased region" description="Pro residues" evidence="8">
    <location>
        <begin position="41"/>
        <end position="50"/>
    </location>
</feature>
<keyword evidence="3" id="KW-0547">Nucleotide-binding</keyword>
<keyword evidence="5 7" id="KW-0175">Coiled coil</keyword>
<dbReference type="InterPro" id="IPR027640">
    <property type="entry name" value="Kinesin-like_fam"/>
</dbReference>
<name>J5QDV9_TRIAS</name>
<dbReference type="PROSITE" id="PS50067">
    <property type="entry name" value="KINESIN_MOTOR_2"/>
    <property type="match status" value="1"/>
</dbReference>
<evidence type="ECO:0000256" key="7">
    <source>
        <dbReference type="SAM" id="Coils"/>
    </source>
</evidence>
<dbReference type="GO" id="GO:0007052">
    <property type="term" value="P:mitotic spindle organization"/>
    <property type="evidence" value="ECO:0007669"/>
    <property type="project" value="TreeGrafter"/>
</dbReference>
<dbReference type="InterPro" id="IPR001752">
    <property type="entry name" value="Kinesin_motor_dom"/>
</dbReference>
<dbReference type="Gene3D" id="3.40.850.10">
    <property type="entry name" value="Kinesin motor domain"/>
    <property type="match status" value="1"/>
</dbReference>
<evidence type="ECO:0000256" key="1">
    <source>
        <dbReference type="ARBA" id="ARBA00004496"/>
    </source>
</evidence>
<dbReference type="Pfam" id="PF00225">
    <property type="entry name" value="Kinesin"/>
    <property type="match status" value="2"/>
</dbReference>
<feature type="coiled-coil region" evidence="7">
    <location>
        <begin position="1554"/>
        <end position="1675"/>
    </location>
</feature>
<comment type="caution">
    <text evidence="6">Lacks conserved residue(s) required for the propagation of feature annotation.</text>
</comment>
<feature type="coiled-coil region" evidence="7">
    <location>
        <begin position="1214"/>
        <end position="1267"/>
    </location>
</feature>
<comment type="caution">
    <text evidence="10">The sequence shown here is derived from an EMBL/GenBank/DDBJ whole genome shotgun (WGS) entry which is preliminary data.</text>
</comment>
<dbReference type="Gene3D" id="1.10.287.1490">
    <property type="match status" value="1"/>
</dbReference>
<feature type="compositionally biased region" description="Polar residues" evidence="8">
    <location>
        <begin position="325"/>
        <end position="342"/>
    </location>
</feature>
<feature type="compositionally biased region" description="Basic and acidic residues" evidence="8">
    <location>
        <begin position="1522"/>
        <end position="1542"/>
    </location>
</feature>
<dbReference type="OrthoDB" id="3176171at2759"/>
<feature type="compositionally biased region" description="Acidic residues" evidence="8">
    <location>
        <begin position="894"/>
        <end position="906"/>
    </location>
</feature>
<comment type="similarity">
    <text evidence="6">Belongs to the TRAFAC class myosin-kinesin ATPase superfamily. Kinesin family.</text>
</comment>
<dbReference type="PANTHER" id="PTHR47969">
    <property type="entry name" value="CHROMOSOME-ASSOCIATED KINESIN KIF4A-RELATED"/>
    <property type="match status" value="1"/>
</dbReference>
<dbReference type="GO" id="GO:0007018">
    <property type="term" value="P:microtubule-based movement"/>
    <property type="evidence" value="ECO:0007669"/>
    <property type="project" value="InterPro"/>
</dbReference>
<feature type="compositionally biased region" description="Polar residues" evidence="8">
    <location>
        <begin position="16"/>
        <end position="34"/>
    </location>
</feature>
<evidence type="ECO:0000256" key="2">
    <source>
        <dbReference type="ARBA" id="ARBA00022490"/>
    </source>
</evidence>
<feature type="region of interest" description="Disordered" evidence="8">
    <location>
        <begin position="298"/>
        <end position="360"/>
    </location>
</feature>
<proteinExistence type="inferred from homology"/>
<feature type="compositionally biased region" description="Basic and acidic residues" evidence="8">
    <location>
        <begin position="824"/>
        <end position="872"/>
    </location>
</feature>
<protein>
    <recommendedName>
        <fullName evidence="9">Kinesin motor domain-containing protein</fullName>
    </recommendedName>
</protein>
<feature type="compositionally biased region" description="Pro residues" evidence="8">
    <location>
        <begin position="1488"/>
        <end position="1501"/>
    </location>
</feature>
<dbReference type="RefSeq" id="XP_014178250.1">
    <property type="nucleotide sequence ID" value="XM_014322775.1"/>
</dbReference>
<feature type="coiled-coil region" evidence="7">
    <location>
        <begin position="642"/>
        <end position="776"/>
    </location>
</feature>
<evidence type="ECO:0000256" key="3">
    <source>
        <dbReference type="ARBA" id="ARBA00022741"/>
    </source>
</evidence>
<sequence length="1688" mass="187080">MSAIPSPARRRASLVGSPTPQSPHSQLPRPQSASGRYRSYGPPPSDPIPSVPSSSNRSSSPTAEDNADKGQVRVVLRIRPSEPEDPNIPSRHRSVLVHPTSSTEVRVSVDPATLAGSASVASTSKRHPTFTFDRVLGEQASQIDLYNVTARERIEEFLRVVLDGTTGDEEDYLDLSDHSRAGLIPRTVEQVFRRAEEIRLQSGPGASWECRVSFLELYNEDLIDLLSNTNMPVSIRENQDGRIVWSGVREIKVANVSEVMQLLSEGSLRRRTGETNMNQTSSRSHAIFALTLIQTRRADSGNSDAPSGRMTPSRRPMSVAGGNGSRSTTPVFTRAQPPSSYSKLMRPSSMYTGGGAPAPHSEDELVVVTSKFNLVDLAGSERLKRTGAQAERMKEGISINSGLLALGNVISALAEPAKNRGHVPYRDSKLTRLLQDSIGGNAMTTMIACISPLEYNISETINTINYASRARRIKNSVSKNQSEVGWDDIDYLRNTVLKLRTKISTLEANPGAAVRSAGRFESSVDEEALARQVMELTDKLADLEDDFSHLQDQYFEKCREIVALSDPDALEDDKLRQFNETIEPVVLEYEKVVTSLNNQLAMLRAEAAAREQSHEEQAHDLIKTQERLSEHESYVTELQGRLTKLTARNESSEAYIRDLEQKFRNFTDNDDRQTDVIAGLSKEIQDLKAESAKSNTYITQLEQRIATADNRATELADLVERYEREAEERESTVRDLESRMAMVDNQQDVNLLLEELESRERRIQELEDKLSKSKAQTLLAGAAGAATASAATVAVSRSAADMPEDVDEDDDDLSIVSRPSMEAKQGEPEIPKPEEPEVEAKAEVKDKAAEESSKEVAEEVPEKLETPTVKEPEAEEAETAATNGHVEMPREIDLSDDLPEEVEAAGDADITPKKSAVSPTVALAKDVPVPALEPSHDAPKSTSPTPPETPALRTIAEDSESEVDILRKENEALLMRLREIEMRHEMQHPATPALEPPSEHDEELEDEDEERDGDSTTNNKRGSTGNESSESETTLQTPKLASRAVSPQIHTDDPLSLQRSPYAAFRANSIDARRINSERILRPLSLSQSINGLAYMSNSPRYSWSPPANGNGTLTAYERSPKFDRSPKRQSMPFESKPMRSVQSLEIDINLLQKAVTDRDAQLKQREAEIKYLKKTLEQGTTPASFDTEDVIERLRREHADEIDKIFVNHARSITALEDEHNNTARAIRQKLEETLAQHKTEMEELREEHARNLADLETRHTEERGEESDMKSALDAAWEELAATGRRHQQERDNLVASHNKDIAEVEQRHADVLSKLQNELTASSAAVESLRDELAAANEAKLRAEQELSERTSPAALAAAAAAAGLAAGAAGGAAAASHDEDMVPAEEHNMIVQAMEEMEKELQAAEDEKRQLKMKADQFKFELSKIRDEHEVQRSADLNKLAELEKRCSVLSAEAADLKLQNQELSKNRDSKQMIDRSSRSKLPPIGPPPTAPLPPLPAGREAILSPTLTNASLPGRTSAHEGSVESARSSKYDSHDGHAVSLRPESLVTVAEVEKALAEREEALASLTEARDKLIELESSLGSAQKDNEAFTKDLIELRKNNSKLKVRVDDVNREMAELKRERDSLRRDLVEIKNELADCQYERIADRQRLEASKTELAQCKAKLDRMVDAKVSKRSDQKLKCF</sequence>
<dbReference type="PROSITE" id="PS00411">
    <property type="entry name" value="KINESIN_MOTOR_1"/>
    <property type="match status" value="1"/>
</dbReference>
<evidence type="ECO:0000259" key="9">
    <source>
        <dbReference type="PROSITE" id="PS50067"/>
    </source>
</evidence>
<dbReference type="Proteomes" id="UP000002748">
    <property type="component" value="Unassembled WGS sequence"/>
</dbReference>
<feature type="region of interest" description="Disordered" evidence="8">
    <location>
        <begin position="983"/>
        <end position="1055"/>
    </location>
</feature>
<dbReference type="GeneID" id="25987922"/>
<organism evidence="10 11">
    <name type="scientific">Trichosporon asahii var. asahii (strain ATCC 90039 / CBS 2479 / JCM 2466 / KCTC 7840 / NBRC 103889/ NCYC 2677 / UAMH 7654)</name>
    <name type="common">Yeast</name>
    <dbReference type="NCBI Taxonomy" id="1186058"/>
    <lineage>
        <taxon>Eukaryota</taxon>
        <taxon>Fungi</taxon>
        <taxon>Dikarya</taxon>
        <taxon>Basidiomycota</taxon>
        <taxon>Agaricomycotina</taxon>
        <taxon>Tremellomycetes</taxon>
        <taxon>Trichosporonales</taxon>
        <taxon>Trichosporonaceae</taxon>
        <taxon>Trichosporon</taxon>
    </lineage>
</organism>
<dbReference type="GO" id="GO:0005875">
    <property type="term" value="C:microtubule associated complex"/>
    <property type="evidence" value="ECO:0007669"/>
    <property type="project" value="TreeGrafter"/>
</dbReference>
<dbReference type="KEGG" id="tasa:A1Q1_04409"/>
<feature type="compositionally biased region" description="Acidic residues" evidence="8">
    <location>
        <begin position="1000"/>
        <end position="1012"/>
    </location>
</feature>
<feature type="region of interest" description="Disordered" evidence="8">
    <location>
        <begin position="1465"/>
        <end position="1542"/>
    </location>
</feature>
<keyword evidence="2" id="KW-0963">Cytoplasm</keyword>
<evidence type="ECO:0000256" key="5">
    <source>
        <dbReference type="ARBA" id="ARBA00023054"/>
    </source>
</evidence>
<feature type="compositionally biased region" description="Low complexity" evidence="8">
    <location>
        <begin position="51"/>
        <end position="61"/>
    </location>
</feature>
<gene>
    <name evidence="10" type="ORF">A1Q1_04409</name>
</gene>